<dbReference type="RefSeq" id="WP_309491191.1">
    <property type="nucleotide sequence ID" value="NZ_JAENIG010000019.1"/>
</dbReference>
<dbReference type="Proteomes" id="UP000634206">
    <property type="component" value="Unassembled WGS sequence"/>
</dbReference>
<dbReference type="AlphaFoldDB" id="A0AAE2VE06"/>
<dbReference type="InterPro" id="IPR050855">
    <property type="entry name" value="NDM-1-like"/>
</dbReference>
<keyword evidence="4" id="KW-1185">Reference proteome</keyword>
<name>A0AAE2VE06_9BACT</name>
<evidence type="ECO:0000256" key="1">
    <source>
        <dbReference type="ARBA" id="ARBA00005250"/>
    </source>
</evidence>
<dbReference type="Gene3D" id="3.60.15.10">
    <property type="entry name" value="Ribonuclease Z/Hydroxyacylglutathione hydrolase-like"/>
    <property type="match status" value="1"/>
</dbReference>
<evidence type="ECO:0000259" key="2">
    <source>
        <dbReference type="SMART" id="SM00849"/>
    </source>
</evidence>
<dbReference type="InterPro" id="IPR036866">
    <property type="entry name" value="RibonucZ/Hydroxyglut_hydro"/>
</dbReference>
<dbReference type="Pfam" id="PF00753">
    <property type="entry name" value="Lactamase_B"/>
    <property type="match status" value="1"/>
</dbReference>
<dbReference type="PANTHER" id="PTHR42951">
    <property type="entry name" value="METALLO-BETA-LACTAMASE DOMAIN-CONTAINING"/>
    <property type="match status" value="1"/>
</dbReference>
<dbReference type="SUPFAM" id="SSF56281">
    <property type="entry name" value="Metallo-hydrolase/oxidoreductase"/>
    <property type="match status" value="1"/>
</dbReference>
<evidence type="ECO:0000313" key="3">
    <source>
        <dbReference type="EMBL" id="MBK1856571.1"/>
    </source>
</evidence>
<proteinExistence type="inferred from homology"/>
<protein>
    <submittedName>
        <fullName evidence="3">MBL fold metallo-hydrolase</fullName>
    </submittedName>
</protein>
<dbReference type="SMART" id="SM00849">
    <property type="entry name" value="Lactamase_B"/>
    <property type="match status" value="1"/>
</dbReference>
<dbReference type="GO" id="GO:0017001">
    <property type="term" value="P:antibiotic catabolic process"/>
    <property type="evidence" value="ECO:0007669"/>
    <property type="project" value="UniProtKB-ARBA"/>
</dbReference>
<comment type="caution">
    <text evidence="3">The sequence shown here is derived from an EMBL/GenBank/DDBJ whole genome shotgun (WGS) entry which is preliminary data.</text>
</comment>
<evidence type="ECO:0000313" key="4">
    <source>
        <dbReference type="Proteomes" id="UP000634206"/>
    </source>
</evidence>
<accession>A0AAE2VE06</accession>
<dbReference type="PANTHER" id="PTHR42951:SF4">
    <property type="entry name" value="ACYL-COENZYME A THIOESTERASE MBLAC2"/>
    <property type="match status" value="1"/>
</dbReference>
<reference evidence="3" key="1">
    <citation type="submission" date="2021-01" db="EMBL/GenBank/DDBJ databases">
        <title>Modified the classification status of verrucomicrobia.</title>
        <authorList>
            <person name="Feng X."/>
        </authorList>
    </citation>
    <scope>NUCLEOTIDE SEQUENCE</scope>
    <source>
        <strain evidence="3">5K15</strain>
    </source>
</reference>
<organism evidence="3 4">
    <name type="scientific">Oceaniferula flava</name>
    <dbReference type="NCBI Taxonomy" id="2800421"/>
    <lineage>
        <taxon>Bacteria</taxon>
        <taxon>Pseudomonadati</taxon>
        <taxon>Verrucomicrobiota</taxon>
        <taxon>Verrucomicrobiia</taxon>
        <taxon>Verrucomicrobiales</taxon>
        <taxon>Verrucomicrobiaceae</taxon>
        <taxon>Oceaniferula</taxon>
    </lineage>
</organism>
<gene>
    <name evidence="3" type="ORF">JIN83_16485</name>
</gene>
<comment type="similarity">
    <text evidence="1">Belongs to the metallo-beta-lactamase superfamily. Class-B beta-lactamase family.</text>
</comment>
<sequence length="343" mass="37679">MMNNDRRSFLKRCFGTSCGFSATLLLSPLLGRKAYGREMEGQKIGEKPFARIEKLHEGVYALISTPFTKGGKSGDLSTHSNGGLIIGKDKILAIDSYRTPAGAAYMADACLFLTGRLPTHVVNTHFHFDHLGGTRAFMRGEANPVVIMTQTTRKLAFENYSKTVPHPTHPDLSVSALNKWGGYLSDASAIITNEEKAVTLDLGGRTVTITPMKGHTASDLVITDDLSGTTFAGDLVWDGIFPNFMSSSPSQWIKSVESIVKNTKGLIVPGHGSVCKNDSASTRSYRHLLAEIEKHARASREKGISSDRAAKDFHLPESLGDYRYFRNGFHEMAMDAWYRELAQ</sequence>
<dbReference type="InterPro" id="IPR001279">
    <property type="entry name" value="Metallo-B-lactamas"/>
</dbReference>
<feature type="domain" description="Metallo-beta-lactamase" evidence="2">
    <location>
        <begin position="79"/>
        <end position="271"/>
    </location>
</feature>
<dbReference type="EMBL" id="JAENIG010000019">
    <property type="protein sequence ID" value="MBK1856571.1"/>
    <property type="molecule type" value="Genomic_DNA"/>
</dbReference>